<feature type="compositionally biased region" description="Acidic residues" evidence="1">
    <location>
        <begin position="254"/>
        <end position="270"/>
    </location>
</feature>
<feature type="compositionally biased region" description="Low complexity" evidence="1">
    <location>
        <begin position="179"/>
        <end position="201"/>
    </location>
</feature>
<feature type="region of interest" description="Disordered" evidence="1">
    <location>
        <begin position="127"/>
        <end position="148"/>
    </location>
</feature>
<keyword evidence="3" id="KW-1185">Reference proteome</keyword>
<accession>A0ABQ7PE86</accession>
<organism evidence="2 3">
    <name type="scientific">Claviceps arundinis</name>
    <dbReference type="NCBI Taxonomy" id="1623583"/>
    <lineage>
        <taxon>Eukaryota</taxon>
        <taxon>Fungi</taxon>
        <taxon>Dikarya</taxon>
        <taxon>Ascomycota</taxon>
        <taxon>Pezizomycotina</taxon>
        <taxon>Sordariomycetes</taxon>
        <taxon>Hypocreomycetidae</taxon>
        <taxon>Hypocreales</taxon>
        <taxon>Clavicipitaceae</taxon>
        <taxon>Claviceps</taxon>
    </lineage>
</organism>
<feature type="region of interest" description="Disordered" evidence="1">
    <location>
        <begin position="234"/>
        <end position="298"/>
    </location>
</feature>
<dbReference type="Proteomes" id="UP000742024">
    <property type="component" value="Unassembled WGS sequence"/>
</dbReference>
<evidence type="ECO:0000313" key="2">
    <source>
        <dbReference type="EMBL" id="KAG5961025.1"/>
    </source>
</evidence>
<sequence length="298" mass="32359">MDLSHHLVEYHADERSCLPGVAHVEHGQPGNDEERPRLAPGKLPCDFFVPPTLGDPTQNDAFIGEWKAAAFPPIDDVSDEPSVFTAKLGDHHGPRLAPSISVFNVQIPPCPEFVGRELEAMCMQQQENETGGQDGDDGDDGNNGNADSVDVEHVEYDQQEGHQSSGFADNRGSEKILALPRVLPTTPTPTSTTSSRPLSSRRFPSIESVMYSHSDIQSPFSFTSSASSTSILANANSGTRARSVRPVVVRQPLIDDDESDLSSLDDDESDFSWLDHDESDLSCRDGDTRSSEISPVLS</sequence>
<reference evidence="2 3" key="1">
    <citation type="journal article" date="2020" name="bioRxiv">
        <title>Whole genome comparisons of ergot fungi reveals the divergence and evolution of species within the genus Claviceps are the result of varying mechanisms driving genome evolution and host range expansion.</title>
        <authorList>
            <person name="Wyka S.A."/>
            <person name="Mondo S.J."/>
            <person name="Liu M."/>
            <person name="Dettman J."/>
            <person name="Nalam V."/>
            <person name="Broders K.D."/>
        </authorList>
    </citation>
    <scope>NUCLEOTIDE SEQUENCE [LARGE SCALE GENOMIC DNA]</scope>
    <source>
        <strain evidence="2 3">LM583</strain>
    </source>
</reference>
<evidence type="ECO:0000256" key="1">
    <source>
        <dbReference type="SAM" id="MobiDB-lite"/>
    </source>
</evidence>
<gene>
    <name evidence="2" type="ORF">E4U57_007883</name>
</gene>
<evidence type="ECO:0000313" key="3">
    <source>
        <dbReference type="Proteomes" id="UP000742024"/>
    </source>
</evidence>
<feature type="region of interest" description="Disordered" evidence="1">
    <location>
        <begin position="178"/>
        <end position="201"/>
    </location>
</feature>
<name>A0ABQ7PE86_9HYPO</name>
<protein>
    <submittedName>
        <fullName evidence="2">Uncharacterized protein</fullName>
    </submittedName>
</protein>
<dbReference type="EMBL" id="SRPR01000087">
    <property type="protein sequence ID" value="KAG5961025.1"/>
    <property type="molecule type" value="Genomic_DNA"/>
</dbReference>
<comment type="caution">
    <text evidence="2">The sequence shown here is derived from an EMBL/GenBank/DDBJ whole genome shotgun (WGS) entry which is preliminary data.</text>
</comment>
<feature type="compositionally biased region" description="Basic and acidic residues" evidence="1">
    <location>
        <begin position="273"/>
        <end position="290"/>
    </location>
</feature>
<proteinExistence type="predicted"/>